<evidence type="ECO:0000313" key="2">
    <source>
        <dbReference type="Proteomes" id="UP000499080"/>
    </source>
</evidence>
<proteinExistence type="predicted"/>
<sequence>MVGSQLNGRGKGCEVGDGTLSSLDTKGKYHDSITDQEISQTIRPRNLIFCFLNKRLSSRFLKATVVFIALGGRRRLVTVTIKEEMLSSHSSHQWRRGGSVAPYLFRERLHFYLILAA</sequence>
<gene>
    <name evidence="1" type="ORF">AVEN_198161_1</name>
</gene>
<dbReference type="AlphaFoldDB" id="A0A4Y2GIJ3"/>
<protein>
    <submittedName>
        <fullName evidence="1">Uncharacterized protein</fullName>
    </submittedName>
</protein>
<dbReference type="Proteomes" id="UP000499080">
    <property type="component" value="Unassembled WGS sequence"/>
</dbReference>
<evidence type="ECO:0000313" key="1">
    <source>
        <dbReference type="EMBL" id="GBM53171.1"/>
    </source>
</evidence>
<dbReference type="EMBL" id="BGPR01001409">
    <property type="protein sequence ID" value="GBM53171.1"/>
    <property type="molecule type" value="Genomic_DNA"/>
</dbReference>
<reference evidence="1 2" key="1">
    <citation type="journal article" date="2019" name="Sci. Rep.">
        <title>Orb-weaving spider Araneus ventricosus genome elucidates the spidroin gene catalogue.</title>
        <authorList>
            <person name="Kono N."/>
            <person name="Nakamura H."/>
            <person name="Ohtoshi R."/>
            <person name="Moran D.A.P."/>
            <person name="Shinohara A."/>
            <person name="Yoshida Y."/>
            <person name="Fujiwara M."/>
            <person name="Mori M."/>
            <person name="Tomita M."/>
            <person name="Arakawa K."/>
        </authorList>
    </citation>
    <scope>NUCLEOTIDE SEQUENCE [LARGE SCALE GENOMIC DNA]</scope>
</reference>
<organism evidence="1 2">
    <name type="scientific">Araneus ventricosus</name>
    <name type="common">Orbweaver spider</name>
    <name type="synonym">Epeira ventricosa</name>
    <dbReference type="NCBI Taxonomy" id="182803"/>
    <lineage>
        <taxon>Eukaryota</taxon>
        <taxon>Metazoa</taxon>
        <taxon>Ecdysozoa</taxon>
        <taxon>Arthropoda</taxon>
        <taxon>Chelicerata</taxon>
        <taxon>Arachnida</taxon>
        <taxon>Araneae</taxon>
        <taxon>Araneomorphae</taxon>
        <taxon>Entelegynae</taxon>
        <taxon>Araneoidea</taxon>
        <taxon>Araneidae</taxon>
        <taxon>Araneus</taxon>
    </lineage>
</organism>
<comment type="caution">
    <text evidence="1">The sequence shown here is derived from an EMBL/GenBank/DDBJ whole genome shotgun (WGS) entry which is preliminary data.</text>
</comment>
<accession>A0A4Y2GIJ3</accession>
<keyword evidence="2" id="KW-1185">Reference proteome</keyword>
<name>A0A4Y2GIJ3_ARAVE</name>